<accession>A0A7J7RRT2</accession>
<protein>
    <submittedName>
        <fullName evidence="2">Uncharacterized protein</fullName>
    </submittedName>
</protein>
<feature type="region of interest" description="Disordered" evidence="1">
    <location>
        <begin position="135"/>
        <end position="156"/>
    </location>
</feature>
<dbReference type="EMBL" id="JABWUV010000023">
    <property type="protein sequence ID" value="KAF6278871.1"/>
    <property type="molecule type" value="Genomic_DNA"/>
</dbReference>
<dbReference type="AlphaFoldDB" id="A0A7J7RRT2"/>
<feature type="compositionally biased region" description="Basic and acidic residues" evidence="1">
    <location>
        <begin position="145"/>
        <end position="156"/>
    </location>
</feature>
<evidence type="ECO:0000313" key="2">
    <source>
        <dbReference type="EMBL" id="KAF6278871.1"/>
    </source>
</evidence>
<keyword evidence="3" id="KW-1185">Reference proteome</keyword>
<gene>
    <name evidence="2" type="ORF">mMyoMyo1_010205</name>
</gene>
<evidence type="ECO:0000313" key="3">
    <source>
        <dbReference type="Proteomes" id="UP000527355"/>
    </source>
</evidence>
<proteinExistence type="predicted"/>
<comment type="caution">
    <text evidence="2">The sequence shown here is derived from an EMBL/GenBank/DDBJ whole genome shotgun (WGS) entry which is preliminary data.</text>
</comment>
<name>A0A7J7RRT2_MYOMY</name>
<reference evidence="2 3" key="1">
    <citation type="journal article" date="2020" name="Nature">
        <title>Six reference-quality genomes reveal evolution of bat adaptations.</title>
        <authorList>
            <person name="Jebb D."/>
            <person name="Huang Z."/>
            <person name="Pippel M."/>
            <person name="Hughes G.M."/>
            <person name="Lavrichenko K."/>
            <person name="Devanna P."/>
            <person name="Winkler S."/>
            <person name="Jermiin L.S."/>
            <person name="Skirmuntt E.C."/>
            <person name="Katzourakis A."/>
            <person name="Burkitt-Gray L."/>
            <person name="Ray D.A."/>
            <person name="Sullivan K.A.M."/>
            <person name="Roscito J.G."/>
            <person name="Kirilenko B.M."/>
            <person name="Davalos L.M."/>
            <person name="Corthals A.P."/>
            <person name="Power M.L."/>
            <person name="Jones G."/>
            <person name="Ransome R.D."/>
            <person name="Dechmann D.K.N."/>
            <person name="Locatelli A.G."/>
            <person name="Puechmaille S.J."/>
            <person name="Fedrigo O."/>
            <person name="Jarvis E.D."/>
            <person name="Hiller M."/>
            <person name="Vernes S.C."/>
            <person name="Myers E.W."/>
            <person name="Teeling E.C."/>
        </authorList>
    </citation>
    <scope>NUCLEOTIDE SEQUENCE [LARGE SCALE GENOMIC DNA]</scope>
    <source>
        <strain evidence="2">MMyoMyo1</strain>
        <tissue evidence="2">Flight muscle</tissue>
    </source>
</reference>
<sequence length="156" mass="16398">MLQRTPRTFIHRGRHGRMAQRGLGGVGWGQGAWVVQAENPAAGGWQSSCCPGRAWVPFQAQPRSCLSEATGIPGGRRPAAGTWPVRPLCLFLLLLHVQAAKGSEGGGTLGHASRRGAAPLALACPAWPAPAPPGRRDCLWSLQGESREEGPRSGPA</sequence>
<organism evidence="2 3">
    <name type="scientific">Myotis myotis</name>
    <name type="common">Greater mouse-eared bat</name>
    <name type="synonym">Vespertilio myotis</name>
    <dbReference type="NCBI Taxonomy" id="51298"/>
    <lineage>
        <taxon>Eukaryota</taxon>
        <taxon>Metazoa</taxon>
        <taxon>Chordata</taxon>
        <taxon>Craniata</taxon>
        <taxon>Vertebrata</taxon>
        <taxon>Euteleostomi</taxon>
        <taxon>Mammalia</taxon>
        <taxon>Eutheria</taxon>
        <taxon>Laurasiatheria</taxon>
        <taxon>Chiroptera</taxon>
        <taxon>Yangochiroptera</taxon>
        <taxon>Vespertilionidae</taxon>
        <taxon>Myotis</taxon>
    </lineage>
</organism>
<evidence type="ECO:0000256" key="1">
    <source>
        <dbReference type="SAM" id="MobiDB-lite"/>
    </source>
</evidence>
<dbReference type="Proteomes" id="UP000527355">
    <property type="component" value="Unassembled WGS sequence"/>
</dbReference>